<feature type="transmembrane region" description="Helical" evidence="5">
    <location>
        <begin position="43"/>
        <end position="63"/>
    </location>
</feature>
<keyword evidence="3 5" id="KW-1133">Transmembrane helix</keyword>
<evidence type="ECO:0000313" key="7">
    <source>
        <dbReference type="EMBL" id="GGB39505.1"/>
    </source>
</evidence>
<feature type="domain" description="NnrU" evidence="6">
    <location>
        <begin position="6"/>
        <end position="227"/>
    </location>
</feature>
<dbReference type="Proteomes" id="UP000603352">
    <property type="component" value="Unassembled WGS sequence"/>
</dbReference>
<feature type="transmembrane region" description="Helical" evidence="5">
    <location>
        <begin position="128"/>
        <end position="157"/>
    </location>
</feature>
<evidence type="ECO:0000256" key="3">
    <source>
        <dbReference type="ARBA" id="ARBA00022989"/>
    </source>
</evidence>
<comment type="caution">
    <text evidence="7">The sequence shown here is derived from an EMBL/GenBank/DDBJ whole genome shotgun (WGS) entry which is preliminary data.</text>
</comment>
<evidence type="ECO:0000259" key="6">
    <source>
        <dbReference type="Pfam" id="PF07298"/>
    </source>
</evidence>
<keyword evidence="4 5" id="KW-0472">Membrane</keyword>
<sequence>MELIGLAIGAALFAITHLVPGIPSVRAGLVRSLEEGPYRAAYSMVAIFALGILIWGYASAPYIPLWDGTGAPRHLAFLLMLVSVLFLVLGVTQRNPTMAGSDGNTGGPGSMRAVGVLKITRHPVMWGIMIWAVAHILANGDAATTILAGTILLVGFVGTRFIEMRKRRAVPVSWAMFTATSSYVPFAAMFSGRAKGAFGEIAWWRWLVALAVYAALFAGHRYIAGVALY</sequence>
<organism evidence="7 8">
    <name type="scientific">Tistrella bauzanensis</name>
    <dbReference type="NCBI Taxonomy" id="657419"/>
    <lineage>
        <taxon>Bacteria</taxon>
        <taxon>Pseudomonadati</taxon>
        <taxon>Pseudomonadota</taxon>
        <taxon>Alphaproteobacteria</taxon>
        <taxon>Geminicoccales</taxon>
        <taxon>Geminicoccaceae</taxon>
        <taxon>Tistrella</taxon>
    </lineage>
</organism>
<feature type="transmembrane region" description="Helical" evidence="5">
    <location>
        <begin position="169"/>
        <end position="191"/>
    </location>
</feature>
<evidence type="ECO:0000256" key="4">
    <source>
        <dbReference type="ARBA" id="ARBA00023136"/>
    </source>
</evidence>
<dbReference type="InterPro" id="IPR009915">
    <property type="entry name" value="NnrU_dom"/>
</dbReference>
<gene>
    <name evidence="7" type="primary">nnrU</name>
    <name evidence="7" type="ORF">GCM10011505_21330</name>
</gene>
<comment type="subcellular location">
    <subcellularLocation>
        <location evidence="1">Membrane</location>
        <topology evidence="1">Multi-pass membrane protein</topology>
    </subcellularLocation>
</comment>
<name>A0ABQ1IHB1_9PROT</name>
<evidence type="ECO:0000256" key="1">
    <source>
        <dbReference type="ARBA" id="ARBA00004141"/>
    </source>
</evidence>
<keyword evidence="2 5" id="KW-0812">Transmembrane</keyword>
<keyword evidence="8" id="KW-1185">Reference proteome</keyword>
<dbReference type="RefSeq" id="WP_188577606.1">
    <property type="nucleotide sequence ID" value="NZ_BMDZ01000021.1"/>
</dbReference>
<reference evidence="8" key="1">
    <citation type="journal article" date="2019" name="Int. J. Syst. Evol. Microbiol.">
        <title>The Global Catalogue of Microorganisms (GCM) 10K type strain sequencing project: providing services to taxonomists for standard genome sequencing and annotation.</title>
        <authorList>
            <consortium name="The Broad Institute Genomics Platform"/>
            <consortium name="The Broad Institute Genome Sequencing Center for Infectious Disease"/>
            <person name="Wu L."/>
            <person name="Ma J."/>
        </authorList>
    </citation>
    <scope>NUCLEOTIDE SEQUENCE [LARGE SCALE GENOMIC DNA]</scope>
    <source>
        <strain evidence="8">CGMCC 1.10188</strain>
    </source>
</reference>
<feature type="transmembrane region" description="Helical" evidence="5">
    <location>
        <begin position="75"/>
        <end position="92"/>
    </location>
</feature>
<proteinExistence type="predicted"/>
<accession>A0ABQ1IHB1</accession>
<dbReference type="Pfam" id="PF07298">
    <property type="entry name" value="NnrU"/>
    <property type="match status" value="1"/>
</dbReference>
<evidence type="ECO:0000313" key="8">
    <source>
        <dbReference type="Proteomes" id="UP000603352"/>
    </source>
</evidence>
<feature type="transmembrane region" description="Helical" evidence="5">
    <location>
        <begin position="203"/>
        <end position="223"/>
    </location>
</feature>
<dbReference type="EMBL" id="BMDZ01000021">
    <property type="protein sequence ID" value="GGB39505.1"/>
    <property type="molecule type" value="Genomic_DNA"/>
</dbReference>
<evidence type="ECO:0000256" key="2">
    <source>
        <dbReference type="ARBA" id="ARBA00022692"/>
    </source>
</evidence>
<protein>
    <submittedName>
        <fullName evidence="7">NnrU protein</fullName>
    </submittedName>
</protein>
<evidence type="ECO:0000256" key="5">
    <source>
        <dbReference type="SAM" id="Phobius"/>
    </source>
</evidence>